<gene>
    <name evidence="1" type="ORF">L211DRAFT_235784</name>
</gene>
<dbReference type="EMBL" id="ML121545">
    <property type="protein sequence ID" value="RPB23686.1"/>
    <property type="molecule type" value="Genomic_DNA"/>
</dbReference>
<evidence type="ECO:0000313" key="1">
    <source>
        <dbReference type="EMBL" id="RPB23686.1"/>
    </source>
</evidence>
<sequence>MLGKLLDVEPTTSTNETFSAIIQGDIGKQSGFYTIALIGRSGAGKTATIVSAARQHFVVYFVCSRKGDPQFSGIIDRSFNILAGEVAEYPDRSPNLTTFDEIRSNNEHLKMRVVDRVKVELLARLLFLCMLFKKNQNLTPEEYFREQINGASEAIHAIVLQLKLYCIDSIDLLLTTVRQELRKKIDDFRGLVVAVDEAQIAEKFILSGWFIAPSKELLPDSQLFNSKGRVHKEYTRGFFTPLCATLSIYTTLVVLGTSLSLSHTDRLESAISKQSYLQVIHNFPSASESQVVGLLKRSLNLEDCDIDASKRQKLSGRLRFSASIITHFNQSDLSDCKQKRLDRAVDKAIMSAKADLRATIEDMLTDGNAKKLLSRMVLAYKLGDGKIGFAHQFDVDYVIGNLCALTRHSDEYNWVIDEPLVIEVAEEVLMDNKINASYLTYNSFLNDAISNFGKKTAVKGNAIEPLVRECLKEFNGRKLSELPFLGISPSQLPKWCSGIKLQIGDIGDANHFGFEGGLEADLEFMRQRPHNKLLVPQSKTRPDGLWFFNENYAGSLAIKFYSASVHKDVYTDNNTSSDVRQSFLDRNGKDANARIIREKWESYLSVKPIKGMIRVHIVLPGAQGHYPLCSYVENNKDVMIYIHSGNMDQLFDQRLSDLVKYIIG</sequence>
<dbReference type="Proteomes" id="UP000267821">
    <property type="component" value="Unassembled WGS sequence"/>
</dbReference>
<organism evidence="1 2">
    <name type="scientific">Terfezia boudieri ATCC MYA-4762</name>
    <dbReference type="NCBI Taxonomy" id="1051890"/>
    <lineage>
        <taxon>Eukaryota</taxon>
        <taxon>Fungi</taxon>
        <taxon>Dikarya</taxon>
        <taxon>Ascomycota</taxon>
        <taxon>Pezizomycotina</taxon>
        <taxon>Pezizomycetes</taxon>
        <taxon>Pezizales</taxon>
        <taxon>Pezizaceae</taxon>
        <taxon>Terfezia</taxon>
    </lineage>
</organism>
<dbReference type="InParanoid" id="A0A3N4LLL3"/>
<protein>
    <submittedName>
        <fullName evidence="1">Uncharacterized protein</fullName>
    </submittedName>
</protein>
<dbReference type="AlphaFoldDB" id="A0A3N4LLL3"/>
<keyword evidence="2" id="KW-1185">Reference proteome</keyword>
<accession>A0A3N4LLL3</accession>
<name>A0A3N4LLL3_9PEZI</name>
<proteinExistence type="predicted"/>
<dbReference type="OrthoDB" id="2420447at2759"/>
<evidence type="ECO:0000313" key="2">
    <source>
        <dbReference type="Proteomes" id="UP000267821"/>
    </source>
</evidence>
<reference evidence="1 2" key="1">
    <citation type="journal article" date="2018" name="Nat. Ecol. Evol.">
        <title>Pezizomycetes genomes reveal the molecular basis of ectomycorrhizal truffle lifestyle.</title>
        <authorList>
            <person name="Murat C."/>
            <person name="Payen T."/>
            <person name="Noel B."/>
            <person name="Kuo A."/>
            <person name="Morin E."/>
            <person name="Chen J."/>
            <person name="Kohler A."/>
            <person name="Krizsan K."/>
            <person name="Balestrini R."/>
            <person name="Da Silva C."/>
            <person name="Montanini B."/>
            <person name="Hainaut M."/>
            <person name="Levati E."/>
            <person name="Barry K.W."/>
            <person name="Belfiori B."/>
            <person name="Cichocki N."/>
            <person name="Clum A."/>
            <person name="Dockter R.B."/>
            <person name="Fauchery L."/>
            <person name="Guy J."/>
            <person name="Iotti M."/>
            <person name="Le Tacon F."/>
            <person name="Lindquist E.A."/>
            <person name="Lipzen A."/>
            <person name="Malagnac F."/>
            <person name="Mello A."/>
            <person name="Molinier V."/>
            <person name="Miyauchi S."/>
            <person name="Poulain J."/>
            <person name="Riccioni C."/>
            <person name="Rubini A."/>
            <person name="Sitrit Y."/>
            <person name="Splivallo R."/>
            <person name="Traeger S."/>
            <person name="Wang M."/>
            <person name="Zifcakova L."/>
            <person name="Wipf D."/>
            <person name="Zambonelli A."/>
            <person name="Paolocci F."/>
            <person name="Nowrousian M."/>
            <person name="Ottonello S."/>
            <person name="Baldrian P."/>
            <person name="Spatafora J.W."/>
            <person name="Henrissat B."/>
            <person name="Nagy L.G."/>
            <person name="Aury J.M."/>
            <person name="Wincker P."/>
            <person name="Grigoriev I.V."/>
            <person name="Bonfante P."/>
            <person name="Martin F.M."/>
        </authorList>
    </citation>
    <scope>NUCLEOTIDE SEQUENCE [LARGE SCALE GENOMIC DNA]</scope>
    <source>
        <strain evidence="1 2">ATCC MYA-4762</strain>
    </source>
</reference>